<dbReference type="Pfam" id="PF03592">
    <property type="entry name" value="Terminase_2"/>
    <property type="match status" value="1"/>
</dbReference>
<comment type="caution">
    <text evidence="3">The sequence shown here is derived from an EMBL/GenBank/DDBJ whole genome shotgun (WGS) entry which is preliminary data.</text>
</comment>
<evidence type="ECO:0000256" key="1">
    <source>
        <dbReference type="ARBA" id="ARBA00022612"/>
    </source>
</evidence>
<dbReference type="InterPro" id="IPR005335">
    <property type="entry name" value="Terminase_ssu"/>
</dbReference>
<dbReference type="GO" id="GO:0051276">
    <property type="term" value="P:chromosome organization"/>
    <property type="evidence" value="ECO:0007669"/>
    <property type="project" value="InterPro"/>
</dbReference>
<dbReference type="InterPro" id="IPR038713">
    <property type="entry name" value="Terminase_Gp1_N_sf"/>
</dbReference>
<evidence type="ECO:0000313" key="4">
    <source>
        <dbReference type="Proteomes" id="UP000284779"/>
    </source>
</evidence>
<keyword evidence="1" id="KW-1188">Viral release from host cell</keyword>
<evidence type="ECO:0000256" key="2">
    <source>
        <dbReference type="ARBA" id="ARBA00023219"/>
    </source>
</evidence>
<dbReference type="EMBL" id="QSFD01000001">
    <property type="protein sequence ID" value="RHA20608.1"/>
    <property type="molecule type" value="Genomic_DNA"/>
</dbReference>
<accession>A0A413RCV1</accession>
<dbReference type="PANTHER" id="PTHR41328">
    <property type="entry name" value="TERMINASE SMALL SUBUNIT-RELATED"/>
    <property type="match status" value="1"/>
</dbReference>
<name>A0A413RCV1_9FIRM</name>
<reference evidence="3 4" key="1">
    <citation type="submission" date="2018-08" db="EMBL/GenBank/DDBJ databases">
        <title>A genome reference for cultivated species of the human gut microbiota.</title>
        <authorList>
            <person name="Zou Y."/>
            <person name="Xue W."/>
            <person name="Luo G."/>
        </authorList>
    </citation>
    <scope>NUCLEOTIDE SEQUENCE [LARGE SCALE GENOMIC DNA]</scope>
    <source>
        <strain evidence="3 4">AM44-11BH</strain>
    </source>
</reference>
<dbReference type="InterPro" id="IPR052404">
    <property type="entry name" value="SPP1-like_terminase"/>
</dbReference>
<dbReference type="AlphaFoldDB" id="A0A413RCV1"/>
<protein>
    <submittedName>
        <fullName evidence="3">Terminase small subunit</fullName>
    </submittedName>
</protein>
<proteinExistence type="predicted"/>
<keyword evidence="4" id="KW-1185">Reference proteome</keyword>
<dbReference type="RefSeq" id="WP_117969175.1">
    <property type="nucleotide sequence ID" value="NZ_CATWJF010000015.1"/>
</dbReference>
<evidence type="ECO:0000313" key="3">
    <source>
        <dbReference type="EMBL" id="RHA20608.1"/>
    </source>
</evidence>
<dbReference type="PANTHER" id="PTHR41328:SF2">
    <property type="entry name" value="TERMINASE SMALL SUBUNIT"/>
    <property type="match status" value="1"/>
</dbReference>
<dbReference type="Gene3D" id="1.10.10.1400">
    <property type="entry name" value="Terminase, small subunit, N-terminal DNA-binding domain, HTH motif"/>
    <property type="match status" value="1"/>
</dbReference>
<dbReference type="Proteomes" id="UP000284779">
    <property type="component" value="Unassembled WGS sequence"/>
</dbReference>
<sequence length="178" mass="20316">MTIKEQKFCDELLSDPDFNKTLAYKKAYPSVKNDNVAAAAASRLMNKPEIKEYIEKQLAELHNEKTADAQEVLEYLTSVMRREHKENVVVTLSRETSTYVPDEKGTMRKQTVKEEIPQIIEIPTRVSDANKAAELLGKRYGLYTDKLDVNNEAEEKKAEKLDNIASILEQIKPVREGD</sequence>
<keyword evidence="2" id="KW-0231">Viral genome packaging</keyword>
<organism evidence="3 4">
    <name type="scientific">Eubacterium ventriosum</name>
    <dbReference type="NCBI Taxonomy" id="39496"/>
    <lineage>
        <taxon>Bacteria</taxon>
        <taxon>Bacillati</taxon>
        <taxon>Bacillota</taxon>
        <taxon>Clostridia</taxon>
        <taxon>Eubacteriales</taxon>
        <taxon>Eubacteriaceae</taxon>
        <taxon>Eubacterium</taxon>
    </lineage>
</organism>
<gene>
    <name evidence="3" type="ORF">DW944_00115</name>
</gene>
<dbReference type="Gene3D" id="6.10.140.2160">
    <property type="match status" value="1"/>
</dbReference>